<reference evidence="9 10" key="1">
    <citation type="journal article" date="2014" name="Curr. Biol.">
        <title>The genome of the clonal raider ant Cerapachys biroi.</title>
        <authorList>
            <person name="Oxley P.R."/>
            <person name="Ji L."/>
            <person name="Fetter-Pruneda I."/>
            <person name="McKenzie S.K."/>
            <person name="Li C."/>
            <person name="Hu H."/>
            <person name="Zhang G."/>
            <person name="Kronauer D.J."/>
        </authorList>
    </citation>
    <scope>NUCLEOTIDE SEQUENCE [LARGE SCALE GENOMIC DNA]</scope>
</reference>
<keyword evidence="6" id="KW-0206">Cytoskeleton</keyword>
<evidence type="ECO:0000313" key="9">
    <source>
        <dbReference type="EMBL" id="EZA51416.1"/>
    </source>
</evidence>
<dbReference type="GO" id="GO:0008017">
    <property type="term" value="F:microtubule binding"/>
    <property type="evidence" value="ECO:0007669"/>
    <property type="project" value="InterPro"/>
</dbReference>
<dbReference type="PANTHER" id="PTHR47968:SF75">
    <property type="entry name" value="CENTROMERE-ASSOCIATED PROTEIN E"/>
    <property type="match status" value="1"/>
</dbReference>
<evidence type="ECO:0000256" key="4">
    <source>
        <dbReference type="ARBA" id="ARBA00023054"/>
    </source>
</evidence>
<dbReference type="InterPro" id="IPR001752">
    <property type="entry name" value="Kinesin_motor_dom"/>
</dbReference>
<keyword evidence="4" id="KW-0175">Coiled coil</keyword>
<dbReference type="GO" id="GO:0000278">
    <property type="term" value="P:mitotic cell cycle"/>
    <property type="evidence" value="ECO:0007669"/>
    <property type="project" value="TreeGrafter"/>
</dbReference>
<dbReference type="Gene3D" id="3.40.850.10">
    <property type="entry name" value="Kinesin motor domain"/>
    <property type="match status" value="1"/>
</dbReference>
<dbReference type="SMART" id="SM00129">
    <property type="entry name" value="KISc"/>
    <property type="match status" value="1"/>
</dbReference>
<dbReference type="InterPro" id="IPR027417">
    <property type="entry name" value="P-loop_NTPase"/>
</dbReference>
<evidence type="ECO:0000256" key="6">
    <source>
        <dbReference type="ARBA" id="ARBA00023212"/>
    </source>
</evidence>
<keyword evidence="10" id="KW-1185">Reference proteome</keyword>
<evidence type="ECO:0000259" key="8">
    <source>
        <dbReference type="PROSITE" id="PS50067"/>
    </source>
</evidence>
<gene>
    <name evidence="9" type="ORF">X777_09685</name>
</gene>
<dbReference type="PANTHER" id="PTHR47968">
    <property type="entry name" value="CENTROMERE PROTEIN E"/>
    <property type="match status" value="1"/>
</dbReference>
<dbReference type="SUPFAM" id="SSF52540">
    <property type="entry name" value="P-loop containing nucleoside triphosphate hydrolases"/>
    <property type="match status" value="1"/>
</dbReference>
<keyword evidence="5 7" id="KW-0505">Motor protein</keyword>
<dbReference type="OMA" id="NVHETIS"/>
<dbReference type="GO" id="GO:0005524">
    <property type="term" value="F:ATP binding"/>
    <property type="evidence" value="ECO:0007669"/>
    <property type="project" value="UniProtKB-UniRule"/>
</dbReference>
<dbReference type="Proteomes" id="UP000053097">
    <property type="component" value="Unassembled WGS sequence"/>
</dbReference>
<dbReference type="GO" id="GO:0005874">
    <property type="term" value="C:microtubule"/>
    <property type="evidence" value="ECO:0007669"/>
    <property type="project" value="TreeGrafter"/>
</dbReference>
<feature type="domain" description="Kinesin motor" evidence="8">
    <location>
        <begin position="4"/>
        <end position="324"/>
    </location>
</feature>
<dbReference type="STRING" id="2015173.A0A026W717"/>
<evidence type="ECO:0000256" key="7">
    <source>
        <dbReference type="PROSITE-ProRule" id="PRU00283"/>
    </source>
</evidence>
<evidence type="ECO:0000256" key="5">
    <source>
        <dbReference type="ARBA" id="ARBA00023175"/>
    </source>
</evidence>
<accession>A0A026W717</accession>
<name>A0A026W717_OOCBI</name>
<proteinExistence type="inferred from homology"/>
<evidence type="ECO:0000256" key="3">
    <source>
        <dbReference type="ARBA" id="ARBA00022840"/>
    </source>
</evidence>
<dbReference type="EMBL" id="KK107390">
    <property type="protein sequence ID" value="EZA51416.1"/>
    <property type="molecule type" value="Genomic_DNA"/>
</dbReference>
<dbReference type="Pfam" id="PF00225">
    <property type="entry name" value="Kinesin"/>
    <property type="match status" value="1"/>
</dbReference>
<sequence length="405" mass="45352">MMENIKVAIKVRPFIKREKDENLPIQWSVHGNSIAAIDAKLRKRSDGFDRVFDASATNENVFSTIVKPIVDAAVNGFNGTVCAYGQTSSGKTYTMIGTSKEPGIIPLAVDHIFDAVANTPEREFSLRVSYFEIYNERVNDLLSENVVELKMYKDTNDQVFVKCTEKVANSPENVMIIMNEGNTNRRIGKTNMNECSSRSHTIFRITIESREAEADSDGATQVAQLNLVDLAGSARARQTGATGVRFKEGCHINWSLSTLAFVIKRLSESQGAQRYINFRDSKLTRLLQTSLGGNAITAIICTVTPAALNETRRTLSFASKARNIKNKPQVNEVMSDGVLMKRYANQINEMKAELEQAKRAGPTEFLETEVLRAKMQEMDRINRYLEKCIKMLQARIVNDDSRNNA</sequence>
<evidence type="ECO:0000313" key="10">
    <source>
        <dbReference type="Proteomes" id="UP000053097"/>
    </source>
</evidence>
<keyword evidence="2 7" id="KW-0547">Nucleotide-binding</keyword>
<organism evidence="9 10">
    <name type="scientific">Ooceraea biroi</name>
    <name type="common">Clonal raider ant</name>
    <name type="synonym">Cerapachys biroi</name>
    <dbReference type="NCBI Taxonomy" id="2015173"/>
    <lineage>
        <taxon>Eukaryota</taxon>
        <taxon>Metazoa</taxon>
        <taxon>Ecdysozoa</taxon>
        <taxon>Arthropoda</taxon>
        <taxon>Hexapoda</taxon>
        <taxon>Insecta</taxon>
        <taxon>Pterygota</taxon>
        <taxon>Neoptera</taxon>
        <taxon>Endopterygota</taxon>
        <taxon>Hymenoptera</taxon>
        <taxon>Apocrita</taxon>
        <taxon>Aculeata</taxon>
        <taxon>Formicoidea</taxon>
        <taxon>Formicidae</taxon>
        <taxon>Dorylinae</taxon>
        <taxon>Ooceraea</taxon>
    </lineage>
</organism>
<dbReference type="InterPro" id="IPR036961">
    <property type="entry name" value="Kinesin_motor_dom_sf"/>
</dbReference>
<evidence type="ECO:0000256" key="2">
    <source>
        <dbReference type="ARBA" id="ARBA00022741"/>
    </source>
</evidence>
<keyword evidence="3 7" id="KW-0067">ATP-binding</keyword>
<dbReference type="PROSITE" id="PS50067">
    <property type="entry name" value="KINESIN_MOTOR_2"/>
    <property type="match status" value="1"/>
</dbReference>
<dbReference type="OrthoDB" id="3176171at2759"/>
<protein>
    <submittedName>
        <fullName evidence="9">Centromere-associated protein E</fullName>
    </submittedName>
</protein>
<dbReference type="InterPro" id="IPR027640">
    <property type="entry name" value="Kinesin-like_fam"/>
</dbReference>
<feature type="binding site" evidence="7">
    <location>
        <begin position="85"/>
        <end position="92"/>
    </location>
    <ligand>
        <name>ATP</name>
        <dbReference type="ChEBI" id="CHEBI:30616"/>
    </ligand>
</feature>
<evidence type="ECO:0000256" key="1">
    <source>
        <dbReference type="ARBA" id="ARBA00004245"/>
    </source>
</evidence>
<dbReference type="GO" id="GO:0007018">
    <property type="term" value="P:microtubule-based movement"/>
    <property type="evidence" value="ECO:0007669"/>
    <property type="project" value="InterPro"/>
</dbReference>
<dbReference type="PRINTS" id="PR00380">
    <property type="entry name" value="KINESINHEAVY"/>
</dbReference>
<keyword evidence="6" id="KW-0963">Cytoplasm</keyword>
<dbReference type="AlphaFoldDB" id="A0A026W717"/>
<comment type="subcellular location">
    <subcellularLocation>
        <location evidence="1">Cytoplasm</location>
        <location evidence="1">Cytoskeleton</location>
    </subcellularLocation>
</comment>
<dbReference type="FunFam" id="3.40.850.10:FF:000177">
    <property type="entry name" value="Kinesin-like protein"/>
    <property type="match status" value="1"/>
</dbReference>
<comment type="similarity">
    <text evidence="7">Belongs to the TRAFAC class myosin-kinesin ATPase superfamily. Kinesin family.</text>
</comment>
<dbReference type="GO" id="GO:0003777">
    <property type="term" value="F:microtubule motor activity"/>
    <property type="evidence" value="ECO:0007669"/>
    <property type="project" value="InterPro"/>
</dbReference>